<evidence type="ECO:0000256" key="5">
    <source>
        <dbReference type="ARBA" id="ARBA00023077"/>
    </source>
</evidence>
<dbReference type="InterPro" id="IPR000531">
    <property type="entry name" value="Beta-barrel_TonB"/>
</dbReference>
<evidence type="ECO:0000256" key="1">
    <source>
        <dbReference type="ARBA" id="ARBA00004571"/>
    </source>
</evidence>
<evidence type="ECO:0000256" key="10">
    <source>
        <dbReference type="SAM" id="SignalP"/>
    </source>
</evidence>
<gene>
    <name evidence="13" type="ORF">RXV94_11095</name>
</gene>
<sequence>MKKLLLSKFFMLFLMLSSAVVVAQETITGTITEASTGNPLPGANIIIKGTTTGTTSDFDGNFSLNVDGFPVTVVVSSVGFDTAETEVTSSQSVSIALQDGVALEEVILLGNRSKPRTILDSPVPIDNIGIEELTGGGQSTIEAMLTYKVPSFNAQNQAISDATAHYDPADLRGLGPSRTLVLVNGKRKNQSAQVYLNRTPGKGEVGIDLKSIPIAAIERVEILRDGASAQYGSDAIAGVMNMVLKKDAQFSTFSARTGITSEGDGFNFATDFNTTLPFGNGGTINFTLGYYNQELTNRAGTPGVADLPADARPNEIAWAQNNPDLGMHVGQPDLEKGDVFVNISHPIGENSEFYTFHGYTLRTGRSFAYYRAPYWRRDVADANFITPSENFQGYQPTFETRIKDHLDVIGLNMDLGGHWNADASLTYGKNIVSYTVNNSVNRDYLAEHGTSPRTFNPGGYSLANVIGNLDFSKVFSDMISFSGGFEYKKEYFDANEGDPLSYYGAGSDSFAGIKPEESGEWNRNNFAAYAGLDFDITDALLIGAALRYEDFSDFGDNTSWKINGRFKLGDKGAIRASYSTGFRAPTLHQRHLTNSQYIIVASSPEPLLQGTLANNNPAVEALGVPNLFAETSKNFSAGITYKFSNNFTASADFYNIKVDDRVLFSSQIGYKDGSPGNPTNPVEDILDQYGVTAVQFFINAGDTKTTGADIILNYRNIAIGAEGRLHSSLAANFNKTEIDAITTPDQLAAEGYNIFERIEKGLITSARPKSKIIFALDYECNKLGIGLYNTLFGKVTITSPNGPQFDQELSSKLATDIRVTYDFTNNFSLTGTINNLFDVYPDVTKASTGTAQAGSRFVYSSEVQQLGQLGTVFNLALNYKF</sequence>
<dbReference type="RefSeq" id="WP_316662804.1">
    <property type="nucleotide sequence ID" value="NZ_JAWHTF010000006.1"/>
</dbReference>
<dbReference type="InterPro" id="IPR039426">
    <property type="entry name" value="TonB-dep_rcpt-like"/>
</dbReference>
<dbReference type="Pfam" id="PF07715">
    <property type="entry name" value="Plug"/>
    <property type="match status" value="1"/>
</dbReference>
<feature type="signal peptide" evidence="10">
    <location>
        <begin position="1"/>
        <end position="23"/>
    </location>
</feature>
<dbReference type="PROSITE" id="PS52016">
    <property type="entry name" value="TONB_DEPENDENT_REC_3"/>
    <property type="match status" value="1"/>
</dbReference>
<dbReference type="PANTHER" id="PTHR47234:SF3">
    <property type="entry name" value="SECRETIN_TONB SHORT N-TERMINAL DOMAIN-CONTAINING PROTEIN"/>
    <property type="match status" value="1"/>
</dbReference>
<dbReference type="PANTHER" id="PTHR47234">
    <property type="match status" value="1"/>
</dbReference>
<keyword evidence="14" id="KW-1185">Reference proteome</keyword>
<evidence type="ECO:0000259" key="12">
    <source>
        <dbReference type="Pfam" id="PF07715"/>
    </source>
</evidence>
<keyword evidence="10" id="KW-0732">Signal</keyword>
<feature type="domain" description="TonB-dependent receptor plug" evidence="12">
    <location>
        <begin position="119"/>
        <end position="239"/>
    </location>
</feature>
<comment type="similarity">
    <text evidence="8 9">Belongs to the TonB-dependent receptor family.</text>
</comment>
<evidence type="ECO:0000256" key="2">
    <source>
        <dbReference type="ARBA" id="ARBA00022448"/>
    </source>
</evidence>
<dbReference type="InterPro" id="IPR012910">
    <property type="entry name" value="Plug_dom"/>
</dbReference>
<keyword evidence="7 8" id="KW-0998">Cell outer membrane</keyword>
<dbReference type="InterPro" id="IPR008969">
    <property type="entry name" value="CarboxyPept-like_regulatory"/>
</dbReference>
<dbReference type="InterPro" id="IPR036942">
    <property type="entry name" value="Beta-barrel_TonB_sf"/>
</dbReference>
<dbReference type="Pfam" id="PF13715">
    <property type="entry name" value="CarbopepD_reg_2"/>
    <property type="match status" value="1"/>
</dbReference>
<evidence type="ECO:0000256" key="7">
    <source>
        <dbReference type="ARBA" id="ARBA00023237"/>
    </source>
</evidence>
<keyword evidence="3 8" id="KW-1134">Transmembrane beta strand</keyword>
<organism evidence="13 14">
    <name type="scientific">Gilvirhabdus luticola</name>
    <dbReference type="NCBI Taxonomy" id="3079858"/>
    <lineage>
        <taxon>Bacteria</taxon>
        <taxon>Pseudomonadati</taxon>
        <taxon>Bacteroidota</taxon>
        <taxon>Flavobacteriia</taxon>
        <taxon>Flavobacteriales</taxon>
        <taxon>Flavobacteriaceae</taxon>
        <taxon>Gilvirhabdus</taxon>
    </lineage>
</organism>
<keyword evidence="6 8" id="KW-0472">Membrane</keyword>
<evidence type="ECO:0000259" key="11">
    <source>
        <dbReference type="Pfam" id="PF00593"/>
    </source>
</evidence>
<dbReference type="SUPFAM" id="SSF56935">
    <property type="entry name" value="Porins"/>
    <property type="match status" value="1"/>
</dbReference>
<evidence type="ECO:0000313" key="13">
    <source>
        <dbReference type="EMBL" id="MDU8886707.1"/>
    </source>
</evidence>
<accession>A0ABU3U8N3</accession>
<evidence type="ECO:0000256" key="6">
    <source>
        <dbReference type="ARBA" id="ARBA00023136"/>
    </source>
</evidence>
<dbReference type="Pfam" id="PF00593">
    <property type="entry name" value="TonB_dep_Rec_b-barrel"/>
    <property type="match status" value="1"/>
</dbReference>
<keyword evidence="2 8" id="KW-0813">Transport</keyword>
<protein>
    <submittedName>
        <fullName evidence="13">TonB-dependent receptor</fullName>
    </submittedName>
</protein>
<dbReference type="Proteomes" id="UP001268651">
    <property type="component" value="Unassembled WGS sequence"/>
</dbReference>
<reference evidence="13 14" key="1">
    <citation type="submission" date="2023-10" db="EMBL/GenBank/DDBJ databases">
        <title>Marimonas sp. nov. isolated from tidal mud flat.</title>
        <authorList>
            <person name="Jaincy N.J."/>
            <person name="Srinivasan S."/>
            <person name="Lee S.-S."/>
        </authorList>
    </citation>
    <scope>NUCLEOTIDE SEQUENCE [LARGE SCALE GENOMIC DNA]</scope>
    <source>
        <strain evidence="13 14">MJ-SS3</strain>
    </source>
</reference>
<comment type="caution">
    <text evidence="13">The sequence shown here is derived from an EMBL/GenBank/DDBJ whole genome shotgun (WGS) entry which is preliminary data.</text>
</comment>
<keyword evidence="13" id="KW-0675">Receptor</keyword>
<feature type="chain" id="PRO_5046944215" evidence="10">
    <location>
        <begin position="24"/>
        <end position="881"/>
    </location>
</feature>
<dbReference type="EMBL" id="JAWHTF010000006">
    <property type="protein sequence ID" value="MDU8886707.1"/>
    <property type="molecule type" value="Genomic_DNA"/>
</dbReference>
<name>A0ABU3U8N3_9FLAO</name>
<dbReference type="Gene3D" id="2.60.40.1120">
    <property type="entry name" value="Carboxypeptidase-like, regulatory domain"/>
    <property type="match status" value="1"/>
</dbReference>
<keyword evidence="5 9" id="KW-0798">TonB box</keyword>
<feature type="domain" description="TonB-dependent receptor-like beta-barrel" evidence="11">
    <location>
        <begin position="356"/>
        <end position="836"/>
    </location>
</feature>
<dbReference type="Gene3D" id="2.40.170.20">
    <property type="entry name" value="TonB-dependent receptor, beta-barrel domain"/>
    <property type="match status" value="1"/>
</dbReference>
<dbReference type="SUPFAM" id="SSF49464">
    <property type="entry name" value="Carboxypeptidase regulatory domain-like"/>
    <property type="match status" value="1"/>
</dbReference>
<evidence type="ECO:0000256" key="4">
    <source>
        <dbReference type="ARBA" id="ARBA00022692"/>
    </source>
</evidence>
<comment type="subcellular location">
    <subcellularLocation>
        <location evidence="1 8">Cell outer membrane</location>
        <topology evidence="1 8">Multi-pass membrane protein</topology>
    </subcellularLocation>
</comment>
<dbReference type="CDD" id="cd01347">
    <property type="entry name" value="ligand_gated_channel"/>
    <property type="match status" value="1"/>
</dbReference>
<keyword evidence="4 8" id="KW-0812">Transmembrane</keyword>
<evidence type="ECO:0000256" key="9">
    <source>
        <dbReference type="RuleBase" id="RU003357"/>
    </source>
</evidence>
<evidence type="ECO:0000313" key="14">
    <source>
        <dbReference type="Proteomes" id="UP001268651"/>
    </source>
</evidence>
<dbReference type="Gene3D" id="2.170.130.10">
    <property type="entry name" value="TonB-dependent receptor, plug domain"/>
    <property type="match status" value="1"/>
</dbReference>
<evidence type="ECO:0000256" key="8">
    <source>
        <dbReference type="PROSITE-ProRule" id="PRU01360"/>
    </source>
</evidence>
<proteinExistence type="inferred from homology"/>
<dbReference type="InterPro" id="IPR037066">
    <property type="entry name" value="Plug_dom_sf"/>
</dbReference>
<evidence type="ECO:0000256" key="3">
    <source>
        <dbReference type="ARBA" id="ARBA00022452"/>
    </source>
</evidence>